<dbReference type="InterPro" id="IPR022998">
    <property type="entry name" value="ThiamineP_synth_TenI"/>
</dbReference>
<reference evidence="5" key="1">
    <citation type="journal article" date="2019" name="Int. J. Syst. Evol. Microbiol.">
        <title>The Global Catalogue of Microorganisms (GCM) 10K type strain sequencing project: providing services to taxonomists for standard genome sequencing and annotation.</title>
        <authorList>
            <consortium name="The Broad Institute Genomics Platform"/>
            <consortium name="The Broad Institute Genome Sequencing Center for Infectious Disease"/>
            <person name="Wu L."/>
            <person name="Ma J."/>
        </authorList>
    </citation>
    <scope>NUCLEOTIDE SEQUENCE [LARGE SCALE GENOMIC DNA]</scope>
    <source>
        <strain evidence="5">JCM 16601</strain>
    </source>
</reference>
<comment type="pathway">
    <text evidence="1">Cofactor biosynthesis; thiamine diphosphate biosynthesis.</text>
</comment>
<protein>
    <submittedName>
        <fullName evidence="4">Thiamine phosphate synthase</fullName>
    </submittedName>
</protein>
<evidence type="ECO:0000313" key="4">
    <source>
        <dbReference type="EMBL" id="GAA3979848.1"/>
    </source>
</evidence>
<name>A0ABP7QBK2_9SPHI</name>
<dbReference type="EMBL" id="BAAAZC010000025">
    <property type="protein sequence ID" value="GAA3979848.1"/>
    <property type="molecule type" value="Genomic_DNA"/>
</dbReference>
<keyword evidence="2" id="KW-0784">Thiamine biosynthesis</keyword>
<evidence type="ECO:0000256" key="1">
    <source>
        <dbReference type="ARBA" id="ARBA00004948"/>
    </source>
</evidence>
<gene>
    <name evidence="4" type="ORF">GCM10022210_33710</name>
</gene>
<evidence type="ECO:0000256" key="2">
    <source>
        <dbReference type="ARBA" id="ARBA00022977"/>
    </source>
</evidence>
<feature type="domain" description="Thiamine phosphate synthase/TenI" evidence="3">
    <location>
        <begin position="6"/>
        <end position="179"/>
    </location>
</feature>
<dbReference type="Gene3D" id="3.20.20.70">
    <property type="entry name" value="Aldolase class I"/>
    <property type="match status" value="1"/>
</dbReference>
<dbReference type="InterPro" id="IPR036206">
    <property type="entry name" value="ThiamineP_synth_sf"/>
</dbReference>
<comment type="caution">
    <text evidence="4">The sequence shown here is derived from an EMBL/GenBank/DDBJ whole genome shotgun (WGS) entry which is preliminary data.</text>
</comment>
<evidence type="ECO:0000259" key="3">
    <source>
        <dbReference type="Pfam" id="PF02581"/>
    </source>
</evidence>
<organism evidence="4 5">
    <name type="scientific">Mucilaginibacter dorajii</name>
    <dbReference type="NCBI Taxonomy" id="692994"/>
    <lineage>
        <taxon>Bacteria</taxon>
        <taxon>Pseudomonadati</taxon>
        <taxon>Bacteroidota</taxon>
        <taxon>Sphingobacteriia</taxon>
        <taxon>Sphingobacteriales</taxon>
        <taxon>Sphingobacteriaceae</taxon>
        <taxon>Mucilaginibacter</taxon>
    </lineage>
</organism>
<keyword evidence="5" id="KW-1185">Reference proteome</keyword>
<accession>A0ABP7QBK2</accession>
<evidence type="ECO:0000313" key="5">
    <source>
        <dbReference type="Proteomes" id="UP001500742"/>
    </source>
</evidence>
<dbReference type="SUPFAM" id="SSF51391">
    <property type="entry name" value="Thiamin phosphate synthase"/>
    <property type="match status" value="1"/>
</dbReference>
<dbReference type="InterPro" id="IPR013785">
    <property type="entry name" value="Aldolase_TIM"/>
</dbReference>
<dbReference type="Pfam" id="PF02581">
    <property type="entry name" value="TMP-TENI"/>
    <property type="match status" value="1"/>
</dbReference>
<dbReference type="PANTHER" id="PTHR20857">
    <property type="entry name" value="THIAMINE-PHOSPHATE PYROPHOSPHORYLASE"/>
    <property type="match status" value="1"/>
</dbReference>
<dbReference type="CDD" id="cd00564">
    <property type="entry name" value="TMP_TenI"/>
    <property type="match status" value="1"/>
</dbReference>
<dbReference type="PANTHER" id="PTHR20857:SF15">
    <property type="entry name" value="THIAMINE-PHOSPHATE SYNTHASE"/>
    <property type="match status" value="1"/>
</dbReference>
<dbReference type="Proteomes" id="UP001500742">
    <property type="component" value="Unassembled WGS sequence"/>
</dbReference>
<sequence length="203" mass="22832">MELIIISAPEVIADEATIINRLFETGMSRFHLRKPSWDIKQVSDLLMRIDKSFHGQMALHQYHEMAGYFAIKGLHYKEEERIRTSPEKLIGQKEQGYILSTSAHDLQVLPSLGAFDYAFFGPVFNSISKPGYEGKVLKPFYLDKTGIGQQVIALSGINETNLNKVKEMNFDGAAVLGAIWNNPQQAVANFNNLKTLTKTKPDD</sequence>
<proteinExistence type="predicted"/>
<dbReference type="RefSeq" id="WP_259088232.1">
    <property type="nucleotide sequence ID" value="NZ_BAAAZC010000025.1"/>
</dbReference>